<dbReference type="OrthoDB" id="2382185at2"/>
<evidence type="ECO:0000313" key="2">
    <source>
        <dbReference type="EMBL" id="GAE26229.1"/>
    </source>
</evidence>
<dbReference type="AlphaFoldDB" id="W4Q4D2"/>
<feature type="domain" description="Regulatory protein YycH" evidence="1">
    <location>
        <begin position="7"/>
        <end position="201"/>
    </location>
</feature>
<dbReference type="Gene3D" id="3.30.310.160">
    <property type="entry name" value="YycH protein, domain 2"/>
    <property type="match status" value="1"/>
</dbReference>
<gene>
    <name evidence="2" type="ORF">JCM9140_2268</name>
</gene>
<accession>W4Q4D2</accession>
<proteinExistence type="predicted"/>
<dbReference type="InterPro" id="IPR009996">
    <property type="entry name" value="YycH"/>
</dbReference>
<sequence>MKYYQQTDGEDSYTDGNRIITMHNNGAFMEYYNPVFIETQERSNKHIVQNSYEFINGHGGWTNDYILANWNSSDIRDEAVFQMQIKGVPVVQFEGQGDMSLQISRSGNQIVNYSRPLFELDAFPIDAREQIELPSGEEVINYLKRQEFFDERRLIKVTIGYEMISRNSSFVTVEPHWFIYYGNRWQKVTFEPEEGGANGLE</sequence>
<protein>
    <submittedName>
        <fullName evidence="2">YycH protein</fullName>
    </submittedName>
</protein>
<dbReference type="Pfam" id="PF07435">
    <property type="entry name" value="YycH"/>
    <property type="match status" value="1"/>
</dbReference>
<dbReference type="EMBL" id="BAUT01000020">
    <property type="protein sequence ID" value="GAE26229.1"/>
    <property type="molecule type" value="Genomic_DNA"/>
</dbReference>
<dbReference type="InterPro" id="IPR042274">
    <property type="entry name" value="YycH/YycI_2"/>
</dbReference>
<name>W4Q4D2_9BACI</name>
<comment type="caution">
    <text evidence="2">The sequence shown here is derived from an EMBL/GenBank/DDBJ whole genome shotgun (WGS) entry which is preliminary data.</text>
</comment>
<keyword evidence="3" id="KW-1185">Reference proteome</keyword>
<organism evidence="2 3">
    <name type="scientific">Halalkalibacter wakoensis JCM 9140</name>
    <dbReference type="NCBI Taxonomy" id="1236970"/>
    <lineage>
        <taxon>Bacteria</taxon>
        <taxon>Bacillati</taxon>
        <taxon>Bacillota</taxon>
        <taxon>Bacilli</taxon>
        <taxon>Bacillales</taxon>
        <taxon>Bacillaceae</taxon>
        <taxon>Halalkalibacter</taxon>
    </lineage>
</organism>
<dbReference type="STRING" id="1236970.JCM9140_2268"/>
<evidence type="ECO:0000259" key="1">
    <source>
        <dbReference type="Pfam" id="PF07435"/>
    </source>
</evidence>
<dbReference type="Proteomes" id="UP000018890">
    <property type="component" value="Unassembled WGS sequence"/>
</dbReference>
<reference evidence="2" key="1">
    <citation type="journal article" date="2014" name="Genome Announc.">
        <title>Draft Genome Sequences of Three Alkaliphilic Bacillus Strains, Bacillus wakoensis JCM 9140T, Bacillus akibai JCM 9157T, and Bacillus hemicellulosilyticus JCM 9152T.</title>
        <authorList>
            <person name="Yuki M."/>
            <person name="Oshima K."/>
            <person name="Suda W."/>
            <person name="Oshida Y."/>
            <person name="Kitamura K."/>
            <person name="Iida T."/>
            <person name="Hattori M."/>
            <person name="Ohkuma M."/>
        </authorList>
    </citation>
    <scope>NUCLEOTIDE SEQUENCE [LARGE SCALE GENOMIC DNA]</scope>
    <source>
        <strain evidence="2">JCM 9140</strain>
    </source>
</reference>
<evidence type="ECO:0000313" key="3">
    <source>
        <dbReference type="Proteomes" id="UP000018890"/>
    </source>
</evidence>